<proteinExistence type="predicted"/>
<keyword evidence="3" id="KW-0732">Signal</keyword>
<evidence type="ECO:0000256" key="1">
    <source>
        <dbReference type="SAM" id="MobiDB-lite"/>
    </source>
</evidence>
<evidence type="ECO:0000313" key="4">
    <source>
        <dbReference type="EMBL" id="CAD2168987.1"/>
    </source>
</evidence>
<dbReference type="Proteomes" id="UP000580250">
    <property type="component" value="Unassembled WGS sequence"/>
</dbReference>
<feature type="region of interest" description="Disordered" evidence="1">
    <location>
        <begin position="114"/>
        <end position="134"/>
    </location>
</feature>
<sequence>MIKFFEIFILFFNLFSLIYSEIGGDTKDCLEKVNKGDCGAFISCCNSKCNPNQNQNHKCFAFMDEIQKDQTFCFCSTPTINNNPPPSPPSQPQQNQQSFNKLFDDSFPSKSLFSLNNEDNSKSSSSSSSSSSSLPSFFNNNLWKSPSSLFGFSSIPSSLPNNFQQQKNNNNIFNSSFFTKTTEKQFGNQQQPQNNPSPSSPRPKPGNPSDGRHLFLTSTQTSSAIGLKRIINKKDGDSLIGRKMDFVGGIILLFVFDLLLLSLTI</sequence>
<feature type="region of interest" description="Disordered" evidence="1">
    <location>
        <begin position="183"/>
        <end position="213"/>
    </location>
</feature>
<feature type="chain" id="PRO_5028060722" evidence="3">
    <location>
        <begin position="21"/>
        <end position="265"/>
    </location>
</feature>
<organism evidence="4 5">
    <name type="scientific">Meloidogyne enterolobii</name>
    <name type="common">Root-knot nematode worm</name>
    <name type="synonym">Meloidogyne mayaguensis</name>
    <dbReference type="NCBI Taxonomy" id="390850"/>
    <lineage>
        <taxon>Eukaryota</taxon>
        <taxon>Metazoa</taxon>
        <taxon>Ecdysozoa</taxon>
        <taxon>Nematoda</taxon>
        <taxon>Chromadorea</taxon>
        <taxon>Rhabditida</taxon>
        <taxon>Tylenchina</taxon>
        <taxon>Tylenchomorpha</taxon>
        <taxon>Tylenchoidea</taxon>
        <taxon>Meloidogynidae</taxon>
        <taxon>Meloidogyninae</taxon>
        <taxon>Meloidogyne</taxon>
    </lineage>
</organism>
<name>A0A6V7V2I6_MELEN</name>
<dbReference type="EMBL" id="CAJEWN010000147">
    <property type="protein sequence ID" value="CAD2168987.1"/>
    <property type="molecule type" value="Genomic_DNA"/>
</dbReference>
<evidence type="ECO:0000256" key="3">
    <source>
        <dbReference type="SAM" id="SignalP"/>
    </source>
</evidence>
<protein>
    <submittedName>
        <fullName evidence="4">Uncharacterized protein</fullName>
    </submittedName>
</protein>
<feature type="transmembrane region" description="Helical" evidence="2">
    <location>
        <begin position="246"/>
        <end position="264"/>
    </location>
</feature>
<gene>
    <name evidence="4" type="ORF">MENT_LOCUS20302</name>
</gene>
<accession>A0A6V7V2I6</accession>
<evidence type="ECO:0000313" key="5">
    <source>
        <dbReference type="Proteomes" id="UP000580250"/>
    </source>
</evidence>
<keyword evidence="2" id="KW-0472">Membrane</keyword>
<feature type="signal peptide" evidence="3">
    <location>
        <begin position="1"/>
        <end position="20"/>
    </location>
</feature>
<comment type="caution">
    <text evidence="4">The sequence shown here is derived from an EMBL/GenBank/DDBJ whole genome shotgun (WGS) entry which is preliminary data.</text>
</comment>
<keyword evidence="2" id="KW-0812">Transmembrane</keyword>
<evidence type="ECO:0000256" key="2">
    <source>
        <dbReference type="SAM" id="Phobius"/>
    </source>
</evidence>
<keyword evidence="2" id="KW-1133">Transmembrane helix</keyword>
<dbReference type="AlphaFoldDB" id="A0A6V7V2I6"/>
<reference evidence="4 5" key="1">
    <citation type="submission" date="2020-08" db="EMBL/GenBank/DDBJ databases">
        <authorList>
            <person name="Koutsovoulos G."/>
            <person name="Danchin GJ E."/>
        </authorList>
    </citation>
    <scope>NUCLEOTIDE SEQUENCE [LARGE SCALE GENOMIC DNA]</scope>
</reference>
<feature type="compositionally biased region" description="Low complexity" evidence="1">
    <location>
        <begin position="188"/>
        <end position="197"/>
    </location>
</feature>